<feature type="compositionally biased region" description="Acidic residues" evidence="1">
    <location>
        <begin position="108"/>
        <end position="119"/>
    </location>
</feature>
<feature type="transmembrane region" description="Helical" evidence="2">
    <location>
        <begin position="40"/>
        <end position="59"/>
    </location>
</feature>
<evidence type="ECO:0008006" key="5">
    <source>
        <dbReference type="Google" id="ProtNLM"/>
    </source>
</evidence>
<proteinExistence type="predicted"/>
<evidence type="ECO:0000256" key="2">
    <source>
        <dbReference type="SAM" id="Phobius"/>
    </source>
</evidence>
<dbReference type="Proteomes" id="UP000762676">
    <property type="component" value="Unassembled WGS sequence"/>
</dbReference>
<keyword evidence="4" id="KW-1185">Reference proteome</keyword>
<dbReference type="AlphaFoldDB" id="A0AAV4JYJ5"/>
<protein>
    <recommendedName>
        <fullName evidence="5">Major facilitator superfamily associated domain-containing protein</fullName>
    </recommendedName>
</protein>
<keyword evidence="2" id="KW-0472">Membrane</keyword>
<evidence type="ECO:0000313" key="4">
    <source>
        <dbReference type="Proteomes" id="UP000762676"/>
    </source>
</evidence>
<organism evidence="3 4">
    <name type="scientific">Elysia marginata</name>
    <dbReference type="NCBI Taxonomy" id="1093978"/>
    <lineage>
        <taxon>Eukaryota</taxon>
        <taxon>Metazoa</taxon>
        <taxon>Spiralia</taxon>
        <taxon>Lophotrochozoa</taxon>
        <taxon>Mollusca</taxon>
        <taxon>Gastropoda</taxon>
        <taxon>Heterobranchia</taxon>
        <taxon>Euthyneura</taxon>
        <taxon>Panpulmonata</taxon>
        <taxon>Sacoglossa</taxon>
        <taxon>Placobranchoidea</taxon>
        <taxon>Plakobranchidae</taxon>
        <taxon>Elysia</taxon>
    </lineage>
</organism>
<sequence>MATRYATDEKDTAMTIFRVCQGLGLIGSFLSSIFTGELMTSLYVAFSLHVAGFLGLMLISHDLASRDRTPGGEEDASRDDEHTCHSQDGVAESWEVGDTNNHSTEAVFDAEEGEAAVDL</sequence>
<evidence type="ECO:0000313" key="3">
    <source>
        <dbReference type="EMBL" id="GFS27129.1"/>
    </source>
</evidence>
<gene>
    <name evidence="3" type="ORF">ElyMa_001741300</name>
</gene>
<dbReference type="EMBL" id="BMAT01003538">
    <property type="protein sequence ID" value="GFS27129.1"/>
    <property type="molecule type" value="Genomic_DNA"/>
</dbReference>
<feature type="region of interest" description="Disordered" evidence="1">
    <location>
        <begin position="66"/>
        <end position="119"/>
    </location>
</feature>
<reference evidence="3 4" key="1">
    <citation type="journal article" date="2021" name="Elife">
        <title>Chloroplast acquisition without the gene transfer in kleptoplastic sea slugs, Plakobranchus ocellatus.</title>
        <authorList>
            <person name="Maeda T."/>
            <person name="Takahashi S."/>
            <person name="Yoshida T."/>
            <person name="Shimamura S."/>
            <person name="Takaki Y."/>
            <person name="Nagai Y."/>
            <person name="Toyoda A."/>
            <person name="Suzuki Y."/>
            <person name="Arimoto A."/>
            <person name="Ishii H."/>
            <person name="Satoh N."/>
            <person name="Nishiyama T."/>
            <person name="Hasebe M."/>
            <person name="Maruyama T."/>
            <person name="Minagawa J."/>
            <person name="Obokata J."/>
            <person name="Shigenobu S."/>
        </authorList>
    </citation>
    <scope>NUCLEOTIDE SEQUENCE [LARGE SCALE GENOMIC DNA]</scope>
</reference>
<keyword evidence="2" id="KW-0812">Transmembrane</keyword>
<comment type="caution">
    <text evidence="3">The sequence shown here is derived from an EMBL/GenBank/DDBJ whole genome shotgun (WGS) entry which is preliminary data.</text>
</comment>
<keyword evidence="2" id="KW-1133">Transmembrane helix</keyword>
<feature type="transmembrane region" description="Helical" evidence="2">
    <location>
        <begin position="12"/>
        <end position="34"/>
    </location>
</feature>
<name>A0AAV4JYJ5_9GAST</name>
<accession>A0AAV4JYJ5</accession>
<evidence type="ECO:0000256" key="1">
    <source>
        <dbReference type="SAM" id="MobiDB-lite"/>
    </source>
</evidence>